<protein>
    <recommendedName>
        <fullName evidence="4">Histone RNA hairpin-binding protein RNA-binding domain-containing protein</fullName>
    </recommendedName>
</protein>
<dbReference type="Pfam" id="PF15247">
    <property type="entry name" value="SLBP_RNA_bind"/>
    <property type="match status" value="1"/>
</dbReference>
<evidence type="ECO:0000313" key="5">
    <source>
        <dbReference type="EMBL" id="CAL1612713.1"/>
    </source>
</evidence>
<dbReference type="InterPro" id="IPR038294">
    <property type="entry name" value="SLBP_RNA_bind_sf"/>
</dbReference>
<dbReference type="Gene3D" id="1.10.8.1120">
    <property type="entry name" value="Histone RNA hairpin-binding protein RNA-binding domain"/>
    <property type="match status" value="1"/>
</dbReference>
<organism evidence="5 6">
    <name type="scientific">Knipowitschia caucasica</name>
    <name type="common">Caucasian dwarf goby</name>
    <name type="synonym">Pomatoschistus caucasicus</name>
    <dbReference type="NCBI Taxonomy" id="637954"/>
    <lineage>
        <taxon>Eukaryota</taxon>
        <taxon>Metazoa</taxon>
        <taxon>Chordata</taxon>
        <taxon>Craniata</taxon>
        <taxon>Vertebrata</taxon>
        <taxon>Euteleostomi</taxon>
        <taxon>Actinopterygii</taxon>
        <taxon>Neopterygii</taxon>
        <taxon>Teleostei</taxon>
        <taxon>Neoteleostei</taxon>
        <taxon>Acanthomorphata</taxon>
        <taxon>Gobiaria</taxon>
        <taxon>Gobiiformes</taxon>
        <taxon>Gobioidei</taxon>
        <taxon>Gobiidae</taxon>
        <taxon>Gobiinae</taxon>
        <taxon>Knipowitschia</taxon>
    </lineage>
</organism>
<sequence>MNTKWGKSCFRSHDRGLFVLQRASFHCWRGAFRPDVPGRFSSPSSPSSSSSSDPLSFTLPPTSRTFPCLPPLQTPGISSPLCSLLQIRPESREVPVMSDTVGSRREQSSPGHKHRSSRWSHSRKRGIDGHLRQRSDDDSEPKHTNSDRRQDSFTTPETTGPVSRCGATDWGSLVEESERRDTQPYRRRILGSDVAHRERKASSGSSGSCDSKEGEPLETDEAVLLRRQKQINYGKNTLAYDRYIKEVPKHLRQNGVHPRTPNKMRKYSRRSWDQQIKLWRVSLHMWDPPAAEGQQPVLDHMTEMALDDVMDIELDFPVLVDPSEQSSAPLCISLKEDCEGTPVKLHKADTD</sequence>
<gene>
    <name evidence="5" type="ORF">KC01_LOCUS39012</name>
</gene>
<dbReference type="EMBL" id="OZ035830">
    <property type="protein sequence ID" value="CAL1612713.1"/>
    <property type="molecule type" value="Genomic_DNA"/>
</dbReference>
<dbReference type="AlphaFoldDB" id="A0AAV2MH08"/>
<evidence type="ECO:0000256" key="3">
    <source>
        <dbReference type="SAM" id="MobiDB-lite"/>
    </source>
</evidence>
<dbReference type="GO" id="GO:0006398">
    <property type="term" value="P:mRNA 3'-end processing by stem-loop binding and cleavage"/>
    <property type="evidence" value="ECO:0007669"/>
    <property type="project" value="TreeGrafter"/>
</dbReference>
<dbReference type="Proteomes" id="UP001497482">
    <property type="component" value="Chromosome 8"/>
</dbReference>
<dbReference type="FunFam" id="1.10.8.1120:FF:000001">
    <property type="entry name" value="Histone RNA hairpin-binding protein-like"/>
    <property type="match status" value="1"/>
</dbReference>
<dbReference type="InterPro" id="IPR026502">
    <property type="entry name" value="SLBP1/SLBP2"/>
</dbReference>
<feature type="compositionally biased region" description="Polar residues" evidence="3">
    <location>
        <begin position="152"/>
        <end position="161"/>
    </location>
</feature>
<accession>A0AAV2MH08</accession>
<reference evidence="5 6" key="1">
    <citation type="submission" date="2024-04" db="EMBL/GenBank/DDBJ databases">
        <authorList>
            <person name="Waldvogel A.-M."/>
            <person name="Schoenle A."/>
        </authorList>
    </citation>
    <scope>NUCLEOTIDE SEQUENCE [LARGE SCALE GENOMIC DNA]</scope>
</reference>
<dbReference type="InterPro" id="IPR029344">
    <property type="entry name" value="SLBP_RNA_bind"/>
</dbReference>
<evidence type="ECO:0000256" key="2">
    <source>
        <dbReference type="ARBA" id="ARBA00022884"/>
    </source>
</evidence>
<evidence type="ECO:0000259" key="4">
    <source>
        <dbReference type="Pfam" id="PF15247"/>
    </source>
</evidence>
<proteinExistence type="inferred from homology"/>
<feature type="domain" description="Histone RNA hairpin-binding protein RNA-binding" evidence="4">
    <location>
        <begin position="219"/>
        <end position="288"/>
    </location>
</feature>
<feature type="region of interest" description="Disordered" evidence="3">
    <location>
        <begin position="39"/>
        <end position="59"/>
    </location>
</feature>
<dbReference type="GO" id="GO:0005737">
    <property type="term" value="C:cytoplasm"/>
    <property type="evidence" value="ECO:0007669"/>
    <property type="project" value="TreeGrafter"/>
</dbReference>
<keyword evidence="2" id="KW-0694">RNA-binding</keyword>
<dbReference type="GO" id="GO:0003729">
    <property type="term" value="F:mRNA binding"/>
    <property type="evidence" value="ECO:0007669"/>
    <property type="project" value="InterPro"/>
</dbReference>
<dbReference type="GO" id="GO:0071204">
    <property type="term" value="C:histone pre-mRNA 3'end processing complex"/>
    <property type="evidence" value="ECO:0007669"/>
    <property type="project" value="TreeGrafter"/>
</dbReference>
<dbReference type="PANTHER" id="PTHR17408">
    <property type="entry name" value="HISTONE RNA HAIRPIN-BINDING PROTEIN"/>
    <property type="match status" value="1"/>
</dbReference>
<comment type="similarity">
    <text evidence="1">Belongs to the SLBP family.</text>
</comment>
<feature type="region of interest" description="Disordered" evidence="3">
    <location>
        <begin position="93"/>
        <end position="217"/>
    </location>
</feature>
<feature type="compositionally biased region" description="Basic and acidic residues" evidence="3">
    <location>
        <begin position="125"/>
        <end position="151"/>
    </location>
</feature>
<keyword evidence="6" id="KW-1185">Reference proteome</keyword>
<dbReference type="PANTHER" id="PTHR17408:SF7">
    <property type="entry name" value="HISTONE RNA HAIRPIN-BINDING PROTEIN"/>
    <property type="match status" value="1"/>
</dbReference>
<dbReference type="GO" id="GO:0071207">
    <property type="term" value="F:histone pre-mRNA stem-loop binding"/>
    <property type="evidence" value="ECO:0007669"/>
    <property type="project" value="TreeGrafter"/>
</dbReference>
<name>A0AAV2MH08_KNICA</name>
<feature type="compositionally biased region" description="Basic residues" evidence="3">
    <location>
        <begin position="111"/>
        <end position="124"/>
    </location>
</feature>
<feature type="compositionally biased region" description="Low complexity" evidence="3">
    <location>
        <begin position="40"/>
        <end position="59"/>
    </location>
</feature>
<evidence type="ECO:0000313" key="6">
    <source>
        <dbReference type="Proteomes" id="UP001497482"/>
    </source>
</evidence>
<dbReference type="GO" id="GO:0051028">
    <property type="term" value="P:mRNA transport"/>
    <property type="evidence" value="ECO:0007669"/>
    <property type="project" value="TreeGrafter"/>
</dbReference>
<evidence type="ECO:0000256" key="1">
    <source>
        <dbReference type="ARBA" id="ARBA00006151"/>
    </source>
</evidence>